<evidence type="ECO:0000256" key="1">
    <source>
        <dbReference type="SAM" id="MobiDB-lite"/>
    </source>
</evidence>
<name>A0AAU7QJE2_9GAMM</name>
<sequence length="54" mass="5551">MIAQWRDDAEQGNPAGPLFSGGAFAEAEITSEAAIRTIGGCGTACTGSHTRYCC</sequence>
<dbReference type="RefSeq" id="WP_350015953.1">
    <property type="nucleotide sequence ID" value="NZ_CP157948.1"/>
</dbReference>
<dbReference type="AlphaFoldDB" id="A0AAU7QJE2"/>
<organism evidence="2">
    <name type="scientific">Rhodanobacter sp. IGA1.0</name>
    <dbReference type="NCBI Taxonomy" id="3158582"/>
    <lineage>
        <taxon>Bacteria</taxon>
        <taxon>Pseudomonadati</taxon>
        <taxon>Pseudomonadota</taxon>
        <taxon>Gammaproteobacteria</taxon>
        <taxon>Lysobacterales</taxon>
        <taxon>Rhodanobacteraceae</taxon>
        <taxon>Rhodanobacter</taxon>
    </lineage>
</organism>
<dbReference type="Pfam" id="PF19740">
    <property type="entry name" value="DUF6229"/>
    <property type="match status" value="1"/>
</dbReference>
<evidence type="ECO:0000313" key="2">
    <source>
        <dbReference type="EMBL" id="XBS89458.1"/>
    </source>
</evidence>
<accession>A0AAU7QJE2</accession>
<dbReference type="EMBL" id="CP157948">
    <property type="protein sequence ID" value="XBS89458.1"/>
    <property type="molecule type" value="Genomic_DNA"/>
</dbReference>
<proteinExistence type="predicted"/>
<protein>
    <submittedName>
        <fullName evidence="2">DUF6229 family protein</fullName>
    </submittedName>
</protein>
<gene>
    <name evidence="2" type="ORF">ABNK63_13810</name>
</gene>
<dbReference type="InterPro" id="IPR046197">
    <property type="entry name" value="DUF6229"/>
</dbReference>
<reference evidence="2" key="1">
    <citation type="submission" date="2024-06" db="EMBL/GenBank/DDBJ databases">
        <authorList>
            <person name="Sun Y."/>
        </authorList>
    </citation>
    <scope>NUCLEOTIDE SEQUENCE</scope>
    <source>
        <strain evidence="2">IGA1.0</strain>
    </source>
</reference>
<feature type="region of interest" description="Disordered" evidence="1">
    <location>
        <begin position="1"/>
        <end position="20"/>
    </location>
</feature>